<protein>
    <recommendedName>
        <fullName evidence="1">RNA polymerase sigma factor 54 core-binding domain-containing protein</fullName>
    </recommendedName>
</protein>
<feature type="non-terminal residue" evidence="2">
    <location>
        <position position="315"/>
    </location>
</feature>
<dbReference type="InterPro" id="IPR007046">
    <property type="entry name" value="RNA_pol_sigma_54_core-bd"/>
</dbReference>
<dbReference type="InterPro" id="IPR000394">
    <property type="entry name" value="RNA_pol_sigma_54"/>
</dbReference>
<comment type="caution">
    <text evidence="2">The sequence shown here is derived from an EMBL/GenBank/DDBJ whole genome shotgun (WGS) entry which is preliminary data.</text>
</comment>
<dbReference type="Pfam" id="PF00309">
    <property type="entry name" value="Sigma54_AID"/>
    <property type="match status" value="1"/>
</dbReference>
<name>A0A2T2XJT6_9FIRM</name>
<dbReference type="GO" id="GO:0001216">
    <property type="term" value="F:DNA-binding transcription activator activity"/>
    <property type="evidence" value="ECO:0007669"/>
    <property type="project" value="InterPro"/>
</dbReference>
<proteinExistence type="predicted"/>
<evidence type="ECO:0000259" key="1">
    <source>
        <dbReference type="Pfam" id="PF04963"/>
    </source>
</evidence>
<dbReference type="PANTHER" id="PTHR32248:SF4">
    <property type="entry name" value="RNA POLYMERASE SIGMA-54 FACTOR"/>
    <property type="match status" value="1"/>
</dbReference>
<dbReference type="Pfam" id="PF04963">
    <property type="entry name" value="Sigma54_CBD"/>
    <property type="match status" value="1"/>
</dbReference>
<reference evidence="2 3" key="1">
    <citation type="journal article" date="2014" name="BMC Genomics">
        <title>Comparison of environmental and isolate Sulfobacillus genomes reveals diverse carbon, sulfur, nitrogen, and hydrogen metabolisms.</title>
        <authorList>
            <person name="Justice N.B."/>
            <person name="Norman A."/>
            <person name="Brown C.T."/>
            <person name="Singh A."/>
            <person name="Thomas B.C."/>
            <person name="Banfield J.F."/>
        </authorList>
    </citation>
    <scope>NUCLEOTIDE SEQUENCE [LARGE SCALE GENOMIC DNA]</scope>
    <source>
        <strain evidence="2">AMDSBA4</strain>
    </source>
</reference>
<sequence>MHQTGLYQTISQTQKLALTPSMQQSLKILQFAQWELEQYLREEEENNPVLEIVWPIHEEKTQGSYDNAHSTVENVALTLQSLGNYLEDQLRVLSLSPTVQYIARYIVGNLDDYGYLTLSLEEIKADLQCPMQQVHEALVAVQSLEPAGVGARSLKECLMLQMSRLHTTDTLMWKLVSHHGDQLTSLSIPKISNLLKVPPAIAQNVLSSLGQLDPKPGRAFSNDPVPFLVPDLIATKDSSGKPCAIAYDAVHPVIHTNPAYYEISQHSSDPAVKQFLRNAFQQAYSLRRALAHRIQTLETIASYIVDRQSRFCFDQ</sequence>
<accession>A0A2T2XJT6</accession>
<organism evidence="2 3">
    <name type="scientific">Sulfobacillus benefaciens</name>
    <dbReference type="NCBI Taxonomy" id="453960"/>
    <lineage>
        <taxon>Bacteria</taxon>
        <taxon>Bacillati</taxon>
        <taxon>Bacillota</taxon>
        <taxon>Clostridia</taxon>
        <taxon>Eubacteriales</taxon>
        <taxon>Clostridiales Family XVII. Incertae Sedis</taxon>
        <taxon>Sulfobacillus</taxon>
    </lineage>
</organism>
<dbReference type="EMBL" id="PXYW01000007">
    <property type="protein sequence ID" value="PSR34750.1"/>
    <property type="molecule type" value="Genomic_DNA"/>
</dbReference>
<dbReference type="GO" id="GO:0016987">
    <property type="term" value="F:sigma factor activity"/>
    <property type="evidence" value="ECO:0007669"/>
    <property type="project" value="InterPro"/>
</dbReference>
<evidence type="ECO:0000313" key="3">
    <source>
        <dbReference type="Proteomes" id="UP000242972"/>
    </source>
</evidence>
<dbReference type="Proteomes" id="UP000242972">
    <property type="component" value="Unassembled WGS sequence"/>
</dbReference>
<dbReference type="Gene3D" id="1.10.10.1330">
    <property type="entry name" value="RNA polymerase sigma-54 factor, core-binding domain"/>
    <property type="match status" value="1"/>
</dbReference>
<dbReference type="GO" id="GO:0006352">
    <property type="term" value="P:DNA-templated transcription initiation"/>
    <property type="evidence" value="ECO:0007669"/>
    <property type="project" value="InterPro"/>
</dbReference>
<dbReference type="PANTHER" id="PTHR32248">
    <property type="entry name" value="RNA POLYMERASE SIGMA-54 FACTOR"/>
    <property type="match status" value="1"/>
</dbReference>
<feature type="domain" description="RNA polymerase sigma factor 54 core-binding" evidence="1">
    <location>
        <begin position="73"/>
        <end position="260"/>
    </location>
</feature>
<dbReference type="AlphaFoldDB" id="A0A2T2XJT6"/>
<dbReference type="InterPro" id="IPR038709">
    <property type="entry name" value="RpoN_core-bd_sf"/>
</dbReference>
<gene>
    <name evidence="2" type="ORF">C7B46_04770</name>
</gene>
<dbReference type="GO" id="GO:0003677">
    <property type="term" value="F:DNA binding"/>
    <property type="evidence" value="ECO:0007669"/>
    <property type="project" value="InterPro"/>
</dbReference>
<evidence type="ECO:0000313" key="2">
    <source>
        <dbReference type="EMBL" id="PSR34750.1"/>
    </source>
</evidence>